<dbReference type="Gene3D" id="2.60.40.10">
    <property type="entry name" value="Immunoglobulins"/>
    <property type="match status" value="3"/>
</dbReference>
<organism evidence="2 3">
    <name type="scientific">Dendroctonus ponderosae</name>
    <name type="common">Mountain pine beetle</name>
    <dbReference type="NCBI Taxonomy" id="77166"/>
    <lineage>
        <taxon>Eukaryota</taxon>
        <taxon>Metazoa</taxon>
        <taxon>Ecdysozoa</taxon>
        <taxon>Arthropoda</taxon>
        <taxon>Hexapoda</taxon>
        <taxon>Insecta</taxon>
        <taxon>Pterygota</taxon>
        <taxon>Neoptera</taxon>
        <taxon>Endopterygota</taxon>
        <taxon>Coleoptera</taxon>
        <taxon>Polyphaga</taxon>
        <taxon>Cucujiformia</taxon>
        <taxon>Curculionidae</taxon>
        <taxon>Scolytinae</taxon>
        <taxon>Dendroctonus</taxon>
    </lineage>
</organism>
<dbReference type="AlphaFoldDB" id="A0AAR5P400"/>
<dbReference type="InterPro" id="IPR003961">
    <property type="entry name" value="FN3_dom"/>
</dbReference>
<dbReference type="CDD" id="cd00063">
    <property type="entry name" value="FN3"/>
    <property type="match status" value="2"/>
</dbReference>
<evidence type="ECO:0000313" key="2">
    <source>
        <dbReference type="EnsemblMetazoa" id="XP_019755839.1"/>
    </source>
</evidence>
<dbReference type="GO" id="GO:0043235">
    <property type="term" value="C:receptor complex"/>
    <property type="evidence" value="ECO:0007669"/>
    <property type="project" value="TreeGrafter"/>
</dbReference>
<dbReference type="EnsemblMetazoa" id="XM_019900280.1">
    <property type="protein sequence ID" value="XP_019755839.1"/>
    <property type="gene ID" value="LOC109534558"/>
</dbReference>
<dbReference type="SMART" id="SM00060">
    <property type="entry name" value="FN3"/>
    <property type="match status" value="3"/>
</dbReference>
<sequence>MKNGTIGFHDNDQLCLTEIQRFAHHVGINYSEIDVSKYSNGAYCYEAVDESLSVIVNERHSKNVTITWENRLGREEFYYLIHYTDSLDADEMDQDVCSSPWTTVSTVKNTVQLVGLKVFKKYHFYIRIYLRNMSVRRTPIRSFETLPDDPDAPTFFNAVAVNDTAINLTWDHPVQTNGILNSFKLTIYEEPQDPYLLEDRDYCAFPFTAEGSLVDRAINDDSFEDEPTEGLADAYNLNEPQYTYPGKPCKPTNQEVNIRLKNDMWLYLCDKNSQSMYGIDNCKSYYYEILESNLTDPKLKKRALSYGAGYISTTSLPANATFHVVTKLEPFTLYIFYIMASVLQARAKTLKNPYADLITRIDIKLTSNNNLLVFWVPPRRPNGFIVAYHVYWHNDLEKLKMEQSQCITAQEYAHEKVITLRGLHPDTYHISVQPVSLAGLGNMSVPKSYEIPQPYN</sequence>
<dbReference type="PANTHER" id="PTHR46957">
    <property type="entry name" value="CYTOKINE RECEPTOR"/>
    <property type="match status" value="1"/>
</dbReference>
<dbReference type="InterPro" id="IPR050713">
    <property type="entry name" value="RTP_Phos/Ushers"/>
</dbReference>
<dbReference type="InterPro" id="IPR036116">
    <property type="entry name" value="FN3_sf"/>
</dbReference>
<evidence type="ECO:0000313" key="3">
    <source>
        <dbReference type="Proteomes" id="UP000019118"/>
    </source>
</evidence>
<dbReference type="SUPFAM" id="SSF49265">
    <property type="entry name" value="Fibronectin type III"/>
    <property type="match status" value="2"/>
</dbReference>
<dbReference type="PROSITE" id="PS50853">
    <property type="entry name" value="FN3"/>
    <property type="match status" value="1"/>
</dbReference>
<feature type="domain" description="Fibronectin type-III" evidence="1">
    <location>
        <begin position="357"/>
        <end position="454"/>
    </location>
</feature>
<dbReference type="Proteomes" id="UP000019118">
    <property type="component" value="Unassembled WGS sequence"/>
</dbReference>
<keyword evidence="3" id="KW-1185">Reference proteome</keyword>
<name>A0AAR5P400_DENPD</name>
<reference evidence="3" key="1">
    <citation type="journal article" date="2013" name="Genome Biol.">
        <title>Draft genome of the mountain pine beetle, Dendroctonus ponderosae Hopkins, a major forest pest.</title>
        <authorList>
            <person name="Keeling C.I."/>
            <person name="Yuen M.M."/>
            <person name="Liao N.Y."/>
            <person name="Docking T.R."/>
            <person name="Chan S.K."/>
            <person name="Taylor G.A."/>
            <person name="Palmquist D.L."/>
            <person name="Jackman S.D."/>
            <person name="Nguyen A."/>
            <person name="Li M."/>
            <person name="Henderson H."/>
            <person name="Janes J.K."/>
            <person name="Zhao Y."/>
            <person name="Pandoh P."/>
            <person name="Moore R."/>
            <person name="Sperling F.A."/>
            <person name="Huber D.P."/>
            <person name="Birol I."/>
            <person name="Jones S.J."/>
            <person name="Bohlmann J."/>
        </authorList>
    </citation>
    <scope>NUCLEOTIDE SEQUENCE</scope>
</reference>
<evidence type="ECO:0000259" key="1">
    <source>
        <dbReference type="PROSITE" id="PS50853"/>
    </source>
</evidence>
<accession>A0AAR5P400</accession>
<dbReference type="InterPro" id="IPR013783">
    <property type="entry name" value="Ig-like_fold"/>
</dbReference>
<proteinExistence type="predicted"/>
<reference evidence="2" key="2">
    <citation type="submission" date="2024-08" db="UniProtKB">
        <authorList>
            <consortium name="EnsemblMetazoa"/>
        </authorList>
    </citation>
    <scope>IDENTIFICATION</scope>
</reference>
<dbReference type="PANTHER" id="PTHR46957:SF1">
    <property type="entry name" value="PHOSPHATIDYLINOSITOL PHOSPHATASE PTPRQ"/>
    <property type="match status" value="1"/>
</dbReference>
<protein>
    <recommendedName>
        <fullName evidence="1">Fibronectin type-III domain-containing protein</fullName>
    </recommendedName>
</protein>